<reference evidence="13 14" key="1">
    <citation type="journal article" date="2019" name="Syst. Appl. Microbiol.">
        <title>Polyphasic characterization of two novel Lactobacillus spp. isolated from blown salami packages: Description of Lactobacillus halodurans sp. nov. and Lactobacillus salsicarnum sp. nov.</title>
        <authorList>
            <person name="Schuster J.A."/>
            <person name="Klingl A."/>
            <person name="Vogel R.F."/>
            <person name="Ehrmann M.A."/>
        </authorList>
    </citation>
    <scope>NUCLEOTIDE SEQUENCE [LARGE SCALE GENOMIC DNA]</scope>
    <source>
        <strain evidence="12 13">TMW 1.1920</strain>
        <strain evidence="11 14">TMW 1.2172</strain>
    </source>
</reference>
<proteinExistence type="inferred from homology"/>
<keyword evidence="6 10" id="KW-0407">Ion channel</keyword>
<dbReference type="HAMAP" id="MF_00454">
    <property type="entry name" value="FluC"/>
    <property type="match status" value="1"/>
</dbReference>
<feature type="binding site" evidence="10">
    <location>
        <position position="80"/>
    </location>
    <ligand>
        <name>Na(+)</name>
        <dbReference type="ChEBI" id="CHEBI:29101"/>
        <note>structural</note>
    </ligand>
</feature>
<gene>
    <name evidence="10 11" type="primary">crcB</name>
    <name evidence="10" type="synonym">fluC</name>
    <name evidence="12" type="ORF">FHL05_05480</name>
    <name evidence="11" type="ORF">FHL06_03165</name>
</gene>
<dbReference type="InterPro" id="IPR003691">
    <property type="entry name" value="FluC"/>
</dbReference>
<dbReference type="Proteomes" id="UP000371423">
    <property type="component" value="Unassembled WGS sequence"/>
</dbReference>
<evidence type="ECO:0000313" key="12">
    <source>
        <dbReference type="EMBL" id="MQS97339.1"/>
    </source>
</evidence>
<dbReference type="GO" id="GO:0140114">
    <property type="term" value="P:cellular detoxification of fluoride"/>
    <property type="evidence" value="ECO:0007669"/>
    <property type="project" value="UniProtKB-UniRule"/>
</dbReference>
<dbReference type="GO" id="GO:0046872">
    <property type="term" value="F:metal ion binding"/>
    <property type="evidence" value="ECO:0007669"/>
    <property type="project" value="UniProtKB-KW"/>
</dbReference>
<keyword evidence="10" id="KW-0479">Metal-binding</keyword>
<keyword evidence="10" id="KW-0915">Sodium</keyword>
<dbReference type="PANTHER" id="PTHR28259:SF1">
    <property type="entry name" value="FLUORIDE EXPORT PROTEIN 1-RELATED"/>
    <property type="match status" value="1"/>
</dbReference>
<keyword evidence="3 10" id="KW-0812">Transmembrane</keyword>
<dbReference type="OrthoDB" id="9815830at2"/>
<feature type="transmembrane region" description="Helical" evidence="10">
    <location>
        <begin position="67"/>
        <end position="86"/>
    </location>
</feature>
<evidence type="ECO:0000256" key="2">
    <source>
        <dbReference type="ARBA" id="ARBA00022475"/>
    </source>
</evidence>
<comment type="function">
    <text evidence="9 10">Fluoride-specific ion channel. Important for reducing fluoride concentration in the cell, thus reducing its toxicity.</text>
</comment>
<dbReference type="GO" id="GO:0062054">
    <property type="term" value="F:fluoride channel activity"/>
    <property type="evidence" value="ECO:0007669"/>
    <property type="project" value="UniProtKB-UniRule"/>
</dbReference>
<evidence type="ECO:0000256" key="7">
    <source>
        <dbReference type="ARBA" id="ARBA00035120"/>
    </source>
</evidence>
<feature type="transmembrane region" description="Helical" evidence="10">
    <location>
        <begin position="98"/>
        <end position="124"/>
    </location>
</feature>
<keyword evidence="10" id="KW-0406">Ion transport</keyword>
<evidence type="ECO:0000256" key="5">
    <source>
        <dbReference type="ARBA" id="ARBA00023136"/>
    </source>
</evidence>
<keyword evidence="2 10" id="KW-1003">Cell membrane</keyword>
<keyword evidence="13" id="KW-1185">Reference proteome</keyword>
<evidence type="ECO:0000313" key="14">
    <source>
        <dbReference type="Proteomes" id="UP000414364"/>
    </source>
</evidence>
<organism evidence="11 14">
    <name type="scientific">Companilactobacillus halodurans</name>
    <dbReference type="NCBI Taxonomy" id="2584183"/>
    <lineage>
        <taxon>Bacteria</taxon>
        <taxon>Bacillati</taxon>
        <taxon>Bacillota</taxon>
        <taxon>Bacilli</taxon>
        <taxon>Lactobacillales</taxon>
        <taxon>Lactobacillaceae</taxon>
        <taxon>Companilactobacillus</taxon>
    </lineage>
</organism>
<protein>
    <recommendedName>
        <fullName evidence="10">Fluoride-specific ion channel FluC</fullName>
    </recommendedName>
</protein>
<feature type="transmembrane region" description="Helical" evidence="10">
    <location>
        <begin position="34"/>
        <end position="55"/>
    </location>
</feature>
<comment type="similarity">
    <text evidence="7 10">Belongs to the fluoride channel Fluc/FEX (TC 1.A.43) family.</text>
</comment>
<dbReference type="Pfam" id="PF02537">
    <property type="entry name" value="CRCB"/>
    <property type="match status" value="1"/>
</dbReference>
<evidence type="ECO:0000256" key="6">
    <source>
        <dbReference type="ARBA" id="ARBA00023303"/>
    </source>
</evidence>
<dbReference type="EMBL" id="VDFO01000016">
    <property type="protein sequence ID" value="MQS97339.1"/>
    <property type="molecule type" value="Genomic_DNA"/>
</dbReference>
<keyword evidence="5 10" id="KW-0472">Membrane</keyword>
<name>A0A5P0ZMF7_9LACO</name>
<dbReference type="RefSeq" id="WP_153384800.1">
    <property type="nucleotide sequence ID" value="NZ_VDFO01000016.1"/>
</dbReference>
<dbReference type="NCBIfam" id="TIGR00494">
    <property type="entry name" value="crcB"/>
    <property type="match status" value="1"/>
</dbReference>
<evidence type="ECO:0000313" key="11">
    <source>
        <dbReference type="EMBL" id="MQS75394.1"/>
    </source>
</evidence>
<evidence type="ECO:0000256" key="8">
    <source>
        <dbReference type="ARBA" id="ARBA00035585"/>
    </source>
</evidence>
<comment type="caution">
    <text evidence="11">The sequence shown here is derived from an EMBL/GenBank/DDBJ whole genome shotgun (WGS) entry which is preliminary data.</text>
</comment>
<dbReference type="EMBL" id="VDFP01000004">
    <property type="protein sequence ID" value="MQS75394.1"/>
    <property type="molecule type" value="Genomic_DNA"/>
</dbReference>
<evidence type="ECO:0000256" key="10">
    <source>
        <dbReference type="HAMAP-Rule" id="MF_00454"/>
    </source>
</evidence>
<evidence type="ECO:0000313" key="13">
    <source>
        <dbReference type="Proteomes" id="UP000371423"/>
    </source>
</evidence>
<dbReference type="Proteomes" id="UP000414364">
    <property type="component" value="Unassembled WGS sequence"/>
</dbReference>
<accession>A0A5P0ZMF7</accession>
<keyword evidence="10" id="KW-0813">Transport</keyword>
<sequence length="140" mass="15948">MRKRGEVFLLLFIGAFIGSDLRYLESLIFKTSNGFPLGTLVANLSGALILPFLIHYLQDRYNLSTRVILTLSTGVLGSYTTFSTFTADTYRLYNAGQWWLLIIYLTITIVGGFLLALLGNYWAATQAFYDYAKRKRGRHR</sequence>
<feature type="binding site" evidence="10">
    <location>
        <position position="77"/>
    </location>
    <ligand>
        <name>Na(+)</name>
        <dbReference type="ChEBI" id="CHEBI:29101"/>
        <note>structural</note>
    </ligand>
</feature>
<comment type="subcellular location">
    <subcellularLocation>
        <location evidence="1 10">Cell membrane</location>
        <topology evidence="1 10">Multi-pass membrane protein</topology>
    </subcellularLocation>
</comment>
<comment type="catalytic activity">
    <reaction evidence="8">
        <text>fluoride(in) = fluoride(out)</text>
        <dbReference type="Rhea" id="RHEA:76159"/>
        <dbReference type="ChEBI" id="CHEBI:17051"/>
    </reaction>
    <physiologicalReaction direction="left-to-right" evidence="8">
        <dbReference type="Rhea" id="RHEA:76160"/>
    </physiologicalReaction>
</comment>
<keyword evidence="4 10" id="KW-1133">Transmembrane helix</keyword>
<dbReference type="GO" id="GO:0005886">
    <property type="term" value="C:plasma membrane"/>
    <property type="evidence" value="ECO:0007669"/>
    <property type="project" value="UniProtKB-SubCell"/>
</dbReference>
<evidence type="ECO:0000256" key="3">
    <source>
        <dbReference type="ARBA" id="ARBA00022692"/>
    </source>
</evidence>
<comment type="activity regulation">
    <text evidence="10">Na(+) is not transported, but it plays an essential structural role and its presence is essential for fluoride channel function.</text>
</comment>
<dbReference type="AlphaFoldDB" id="A0A5P0ZMF7"/>
<evidence type="ECO:0000256" key="9">
    <source>
        <dbReference type="ARBA" id="ARBA00049940"/>
    </source>
</evidence>
<evidence type="ECO:0000256" key="1">
    <source>
        <dbReference type="ARBA" id="ARBA00004651"/>
    </source>
</evidence>
<dbReference type="PANTHER" id="PTHR28259">
    <property type="entry name" value="FLUORIDE EXPORT PROTEIN 1-RELATED"/>
    <property type="match status" value="1"/>
</dbReference>
<evidence type="ECO:0000256" key="4">
    <source>
        <dbReference type="ARBA" id="ARBA00022989"/>
    </source>
</evidence>